<dbReference type="GO" id="GO:0004674">
    <property type="term" value="F:protein serine/threonine kinase activity"/>
    <property type="evidence" value="ECO:0007669"/>
    <property type="project" value="UniProtKB-KW"/>
</dbReference>
<keyword evidence="4 7" id="KW-0418">Kinase</keyword>
<proteinExistence type="predicted"/>
<organism evidence="7 8">
    <name type="scientific">Roseburia zhanii</name>
    <dbReference type="NCBI Taxonomy" id="2763064"/>
    <lineage>
        <taxon>Bacteria</taxon>
        <taxon>Bacillati</taxon>
        <taxon>Bacillota</taxon>
        <taxon>Clostridia</taxon>
        <taxon>Lachnospirales</taxon>
        <taxon>Lachnospiraceae</taxon>
        <taxon>Roseburia</taxon>
    </lineage>
</organism>
<evidence type="ECO:0000256" key="4">
    <source>
        <dbReference type="ARBA" id="ARBA00022777"/>
    </source>
</evidence>
<keyword evidence="2" id="KW-0808">Transferase</keyword>
<protein>
    <submittedName>
        <fullName evidence="7">Serine/threonine protein kinase</fullName>
    </submittedName>
</protein>
<evidence type="ECO:0000256" key="3">
    <source>
        <dbReference type="ARBA" id="ARBA00022741"/>
    </source>
</evidence>
<dbReference type="Gene3D" id="1.10.510.10">
    <property type="entry name" value="Transferase(Phosphotransferase) domain 1"/>
    <property type="match status" value="1"/>
</dbReference>
<gene>
    <name evidence="7" type="ORF">H8S17_11940</name>
</gene>
<name>A0A923LRA8_9FIRM</name>
<keyword evidence="5" id="KW-0067">ATP-binding</keyword>
<dbReference type="SMART" id="SM00220">
    <property type="entry name" value="S_TKc"/>
    <property type="match status" value="1"/>
</dbReference>
<dbReference type="Proteomes" id="UP000606720">
    <property type="component" value="Unassembled WGS sequence"/>
</dbReference>
<dbReference type="PROSITE" id="PS50011">
    <property type="entry name" value="PROTEIN_KINASE_DOM"/>
    <property type="match status" value="1"/>
</dbReference>
<accession>A0A923LRA8</accession>
<keyword evidence="8" id="KW-1185">Reference proteome</keyword>
<keyword evidence="1 7" id="KW-0723">Serine/threonine-protein kinase</keyword>
<evidence type="ECO:0000313" key="8">
    <source>
        <dbReference type="Proteomes" id="UP000606720"/>
    </source>
</evidence>
<dbReference type="Pfam" id="PF00069">
    <property type="entry name" value="Pkinase"/>
    <property type="match status" value="1"/>
</dbReference>
<dbReference type="InterPro" id="IPR011009">
    <property type="entry name" value="Kinase-like_dom_sf"/>
</dbReference>
<evidence type="ECO:0000313" key="7">
    <source>
        <dbReference type="EMBL" id="MBC5714900.1"/>
    </source>
</evidence>
<comment type="caution">
    <text evidence="7">The sequence shown here is derived from an EMBL/GenBank/DDBJ whole genome shotgun (WGS) entry which is preliminary data.</text>
</comment>
<dbReference type="InterPro" id="IPR000719">
    <property type="entry name" value="Prot_kinase_dom"/>
</dbReference>
<feature type="domain" description="Protein kinase" evidence="6">
    <location>
        <begin position="20"/>
        <end position="303"/>
    </location>
</feature>
<dbReference type="SUPFAM" id="SSF56112">
    <property type="entry name" value="Protein kinase-like (PK-like)"/>
    <property type="match status" value="1"/>
</dbReference>
<reference evidence="7" key="1">
    <citation type="submission" date="2020-08" db="EMBL/GenBank/DDBJ databases">
        <title>Genome public.</title>
        <authorList>
            <person name="Liu C."/>
            <person name="Sun Q."/>
        </authorList>
    </citation>
    <scope>NUCLEOTIDE SEQUENCE</scope>
    <source>
        <strain evidence="7">BX1005</strain>
    </source>
</reference>
<dbReference type="PANTHER" id="PTHR24351">
    <property type="entry name" value="RIBOSOMAL PROTEIN S6 KINASE"/>
    <property type="match status" value="1"/>
</dbReference>
<dbReference type="GO" id="GO:0005524">
    <property type="term" value="F:ATP binding"/>
    <property type="evidence" value="ECO:0007669"/>
    <property type="project" value="UniProtKB-KW"/>
</dbReference>
<sequence>MCVKEFEKGQKIKVLSGGELEVIQKLGEGGQGIVYKVRYNGKELALKWYFGNKLNDPDRFYRNIQNNIKKGAPTSAFLWPLEITEYYEDSFGYLMELRPPEYKDFSLFLLAKERFASIGAVVNAALCITSGFRELHNSGFSYQDLNDGNFFVDPKTGDVLICDNDNVAEYGDALGIAGKCRYMAPEVVLGKKKPDVHTDRFSLAVVLYLLLFLNHPLEGKKTMCPCLTEELERKFYGIEPVFVWDSKNDINRPVRGVHVNEIKFWPVYPQSVRDTFEEAFSYEAMVGADSQHRVTEKKWQEVFTALRDCIAKCPSCGELTFIDVKQPVCKCINCSKEIQRPMILKVKKYHAIMQPGKKIYSCHAVYDSDDFKEVKGEIVSSRQDLSIIGLKNSSDFTWTAILPNGNTKPYSNGQVIKLGRGLKIHFGNSNEGEII</sequence>
<evidence type="ECO:0000259" key="6">
    <source>
        <dbReference type="PROSITE" id="PS50011"/>
    </source>
</evidence>
<dbReference type="AlphaFoldDB" id="A0A923LRA8"/>
<evidence type="ECO:0000256" key="1">
    <source>
        <dbReference type="ARBA" id="ARBA00022527"/>
    </source>
</evidence>
<keyword evidence="3" id="KW-0547">Nucleotide-binding</keyword>
<evidence type="ECO:0000256" key="5">
    <source>
        <dbReference type="ARBA" id="ARBA00022840"/>
    </source>
</evidence>
<dbReference type="EMBL" id="JACOPH010000011">
    <property type="protein sequence ID" value="MBC5714900.1"/>
    <property type="molecule type" value="Genomic_DNA"/>
</dbReference>
<evidence type="ECO:0000256" key="2">
    <source>
        <dbReference type="ARBA" id="ARBA00022679"/>
    </source>
</evidence>